<gene>
    <name evidence="3" type="ORF">YASMINEVIRUS_18</name>
</gene>
<evidence type="ECO:0000313" key="3">
    <source>
        <dbReference type="EMBL" id="VBB17556.1"/>
    </source>
</evidence>
<feature type="compositionally biased region" description="Polar residues" evidence="2">
    <location>
        <begin position="45"/>
        <end position="68"/>
    </location>
</feature>
<feature type="compositionally biased region" description="Low complexity" evidence="2">
    <location>
        <begin position="114"/>
        <end position="142"/>
    </location>
</feature>
<sequence length="298" mass="33971">MSTKTNGKKVKMVTIDTPRQKKPVKKTIVKKVKKDTKPESDISDNDSGSYSGSESNEQSETTYSTNDTNRLRKVKDFNDDTHDAQLTSSNLPPNLLEDEEQSDVAEGKAKNGQNKTSKTVKMVTMNTKTNTKNANSKNTNSKGSKKVIKDADSSNMNVKLADTDRKPPDPASIYTDPDELREKLRFYKRVESKQIADLPLGTRVKYIEVLKDKKFKYKPGGVIMVNKAPLYLVLAENRKSWSVQLDRHIIFAEQFELVRKSYEDRIKKLTEEVTKVTELNKKLKYEVIQLKKKQEDAD</sequence>
<comment type="caution">
    <text evidence="3">The sequence shown here is derived from an EMBL/GenBank/DDBJ whole genome shotgun (WGS) entry which is preliminary data.</text>
</comment>
<keyword evidence="1" id="KW-0175">Coiled coil</keyword>
<evidence type="ECO:0000313" key="4">
    <source>
        <dbReference type="Proteomes" id="UP000594342"/>
    </source>
</evidence>
<accession>A0A5K0U8V3</accession>
<feature type="compositionally biased region" description="Basic residues" evidence="2">
    <location>
        <begin position="20"/>
        <end position="34"/>
    </location>
</feature>
<dbReference type="EMBL" id="UPSH01000001">
    <property type="protein sequence ID" value="VBB17556.1"/>
    <property type="molecule type" value="Genomic_DNA"/>
</dbReference>
<feature type="compositionally biased region" description="Basic and acidic residues" evidence="2">
    <location>
        <begin position="74"/>
        <end position="83"/>
    </location>
</feature>
<evidence type="ECO:0000256" key="1">
    <source>
        <dbReference type="SAM" id="Coils"/>
    </source>
</evidence>
<name>A0A5K0U8V3_9VIRU</name>
<dbReference type="Proteomes" id="UP000594342">
    <property type="component" value="Unassembled WGS sequence"/>
</dbReference>
<feature type="coiled-coil region" evidence="1">
    <location>
        <begin position="252"/>
        <end position="286"/>
    </location>
</feature>
<proteinExistence type="predicted"/>
<evidence type="ECO:0000256" key="2">
    <source>
        <dbReference type="SAM" id="MobiDB-lite"/>
    </source>
</evidence>
<protein>
    <submittedName>
        <fullName evidence="3">Uncharacterized protein</fullName>
    </submittedName>
</protein>
<reference evidence="3 4" key="1">
    <citation type="submission" date="2018-10" db="EMBL/GenBank/DDBJ databases">
        <authorList>
            <consortium name="IHU Genomes"/>
        </authorList>
    </citation>
    <scope>NUCLEOTIDE SEQUENCE [LARGE SCALE GENOMIC DNA]</scope>
    <source>
        <strain evidence="3 4">A1</strain>
    </source>
</reference>
<feature type="region of interest" description="Disordered" evidence="2">
    <location>
        <begin position="1"/>
        <end position="146"/>
    </location>
</feature>
<organism evidence="3 4">
    <name type="scientific">Yasminevirus sp. GU-2018</name>
    <dbReference type="NCBI Taxonomy" id="2420051"/>
    <lineage>
        <taxon>Viruses</taxon>
        <taxon>Varidnaviria</taxon>
        <taxon>Bamfordvirae</taxon>
        <taxon>Nucleocytoviricota</taxon>
        <taxon>Megaviricetes</taxon>
        <taxon>Imitervirales</taxon>
        <taxon>Mimiviridae</taxon>
        <taxon>Klosneuvirinae</taxon>
        <taxon>Yasminevirus</taxon>
        <taxon>Yasminevirus saudimassiliense</taxon>
    </lineage>
</organism>
<feature type="compositionally biased region" description="Basic residues" evidence="2">
    <location>
        <begin position="1"/>
        <end position="11"/>
    </location>
</feature>
<keyword evidence="4" id="KW-1185">Reference proteome</keyword>